<name>A0A921YL53_MANSE</name>
<reference evidence="4" key="2">
    <citation type="submission" date="2020-12" db="EMBL/GenBank/DDBJ databases">
        <authorList>
            <person name="Kanost M."/>
        </authorList>
    </citation>
    <scope>NUCLEOTIDE SEQUENCE</scope>
</reference>
<feature type="domain" description="DUF4794" evidence="3">
    <location>
        <begin position="38"/>
        <end position="101"/>
    </location>
</feature>
<gene>
    <name evidence="4" type="ORF">O3G_MSEX001482</name>
</gene>
<feature type="compositionally biased region" description="Basic and acidic residues" evidence="1">
    <location>
        <begin position="92"/>
        <end position="106"/>
    </location>
</feature>
<evidence type="ECO:0000256" key="1">
    <source>
        <dbReference type="SAM" id="MobiDB-lite"/>
    </source>
</evidence>
<reference evidence="4" key="1">
    <citation type="journal article" date="2016" name="Insect Biochem. Mol. Biol.">
        <title>Multifaceted biological insights from a draft genome sequence of the tobacco hornworm moth, Manduca sexta.</title>
        <authorList>
            <person name="Kanost M.R."/>
            <person name="Arrese E.L."/>
            <person name="Cao X."/>
            <person name="Chen Y.R."/>
            <person name="Chellapilla S."/>
            <person name="Goldsmith M.R."/>
            <person name="Grosse-Wilde E."/>
            <person name="Heckel D.G."/>
            <person name="Herndon N."/>
            <person name="Jiang H."/>
            <person name="Papanicolaou A."/>
            <person name="Qu J."/>
            <person name="Soulages J.L."/>
            <person name="Vogel H."/>
            <person name="Walters J."/>
            <person name="Waterhouse R.M."/>
            <person name="Ahn S.J."/>
            <person name="Almeida F.C."/>
            <person name="An C."/>
            <person name="Aqrawi P."/>
            <person name="Bretschneider A."/>
            <person name="Bryant W.B."/>
            <person name="Bucks S."/>
            <person name="Chao H."/>
            <person name="Chevignon G."/>
            <person name="Christen J.M."/>
            <person name="Clarke D.F."/>
            <person name="Dittmer N.T."/>
            <person name="Ferguson L.C.F."/>
            <person name="Garavelou S."/>
            <person name="Gordon K.H.J."/>
            <person name="Gunaratna R.T."/>
            <person name="Han Y."/>
            <person name="Hauser F."/>
            <person name="He Y."/>
            <person name="Heidel-Fischer H."/>
            <person name="Hirsh A."/>
            <person name="Hu Y."/>
            <person name="Jiang H."/>
            <person name="Kalra D."/>
            <person name="Klinner C."/>
            <person name="Konig C."/>
            <person name="Kovar C."/>
            <person name="Kroll A.R."/>
            <person name="Kuwar S.S."/>
            <person name="Lee S.L."/>
            <person name="Lehman R."/>
            <person name="Li K."/>
            <person name="Li Z."/>
            <person name="Liang H."/>
            <person name="Lovelace S."/>
            <person name="Lu Z."/>
            <person name="Mansfield J.H."/>
            <person name="McCulloch K.J."/>
            <person name="Mathew T."/>
            <person name="Morton B."/>
            <person name="Muzny D.M."/>
            <person name="Neunemann D."/>
            <person name="Ongeri F."/>
            <person name="Pauchet Y."/>
            <person name="Pu L.L."/>
            <person name="Pyrousis I."/>
            <person name="Rao X.J."/>
            <person name="Redding A."/>
            <person name="Roesel C."/>
            <person name="Sanchez-Gracia A."/>
            <person name="Schaack S."/>
            <person name="Shukla A."/>
            <person name="Tetreau G."/>
            <person name="Wang Y."/>
            <person name="Xiong G.H."/>
            <person name="Traut W."/>
            <person name="Walsh T.K."/>
            <person name="Worley K.C."/>
            <person name="Wu D."/>
            <person name="Wu W."/>
            <person name="Wu Y.Q."/>
            <person name="Zhang X."/>
            <person name="Zou Z."/>
            <person name="Zucker H."/>
            <person name="Briscoe A.D."/>
            <person name="Burmester T."/>
            <person name="Clem R.J."/>
            <person name="Feyereisen R."/>
            <person name="Grimmelikhuijzen C.J.P."/>
            <person name="Hamodrakas S.J."/>
            <person name="Hansson B.S."/>
            <person name="Huguet E."/>
            <person name="Jermiin L.S."/>
            <person name="Lan Q."/>
            <person name="Lehman H.K."/>
            <person name="Lorenzen M."/>
            <person name="Merzendorfer H."/>
            <person name="Michalopoulos I."/>
            <person name="Morton D.B."/>
            <person name="Muthukrishnan S."/>
            <person name="Oakeshott J.G."/>
            <person name="Palmer W."/>
            <person name="Park Y."/>
            <person name="Passarelli A.L."/>
            <person name="Rozas J."/>
            <person name="Schwartz L.M."/>
            <person name="Smith W."/>
            <person name="Southgate A."/>
            <person name="Vilcinskas A."/>
            <person name="Vogt R."/>
            <person name="Wang P."/>
            <person name="Werren J."/>
            <person name="Yu X.Q."/>
            <person name="Zhou J.J."/>
            <person name="Brown S.J."/>
            <person name="Scherer S.E."/>
            <person name="Richards S."/>
            <person name="Blissard G.W."/>
        </authorList>
    </citation>
    <scope>NUCLEOTIDE SEQUENCE</scope>
</reference>
<dbReference type="Pfam" id="PF16042">
    <property type="entry name" value="DUF4794"/>
    <property type="match status" value="1"/>
</dbReference>
<dbReference type="AlphaFoldDB" id="A0A921YL53"/>
<comment type="caution">
    <text evidence="4">The sequence shown here is derived from an EMBL/GenBank/DDBJ whole genome shotgun (WGS) entry which is preliminary data.</text>
</comment>
<feature type="region of interest" description="Disordered" evidence="1">
    <location>
        <begin position="35"/>
        <end position="78"/>
    </location>
</feature>
<organism evidence="4 5">
    <name type="scientific">Manduca sexta</name>
    <name type="common">Tobacco hawkmoth</name>
    <name type="synonym">Tobacco hornworm</name>
    <dbReference type="NCBI Taxonomy" id="7130"/>
    <lineage>
        <taxon>Eukaryota</taxon>
        <taxon>Metazoa</taxon>
        <taxon>Ecdysozoa</taxon>
        <taxon>Arthropoda</taxon>
        <taxon>Hexapoda</taxon>
        <taxon>Insecta</taxon>
        <taxon>Pterygota</taxon>
        <taxon>Neoptera</taxon>
        <taxon>Endopterygota</taxon>
        <taxon>Lepidoptera</taxon>
        <taxon>Glossata</taxon>
        <taxon>Ditrysia</taxon>
        <taxon>Bombycoidea</taxon>
        <taxon>Sphingidae</taxon>
        <taxon>Sphinginae</taxon>
        <taxon>Sphingini</taxon>
        <taxon>Manduca</taxon>
    </lineage>
</organism>
<keyword evidence="5" id="KW-1185">Reference proteome</keyword>
<feature type="region of interest" description="Disordered" evidence="1">
    <location>
        <begin position="90"/>
        <end position="112"/>
    </location>
</feature>
<feature type="chain" id="PRO_5037182451" description="DUF4794 domain-containing protein" evidence="2">
    <location>
        <begin position="16"/>
        <end position="197"/>
    </location>
</feature>
<feature type="signal peptide" evidence="2">
    <location>
        <begin position="1"/>
        <end position="15"/>
    </location>
</feature>
<evidence type="ECO:0000259" key="3">
    <source>
        <dbReference type="Pfam" id="PF16042"/>
    </source>
</evidence>
<feature type="compositionally biased region" description="Polar residues" evidence="1">
    <location>
        <begin position="54"/>
        <end position="66"/>
    </location>
</feature>
<accession>A0A921YL53</accession>
<evidence type="ECO:0000313" key="5">
    <source>
        <dbReference type="Proteomes" id="UP000791440"/>
    </source>
</evidence>
<proteinExistence type="predicted"/>
<protein>
    <recommendedName>
        <fullName evidence="3">DUF4794 domain-containing protein</fullName>
    </recommendedName>
</protein>
<dbReference type="InterPro" id="IPR032011">
    <property type="entry name" value="DUF4794"/>
</dbReference>
<dbReference type="EMBL" id="JH668282">
    <property type="protein sequence ID" value="KAG6440834.1"/>
    <property type="molecule type" value="Genomic_DNA"/>
</dbReference>
<evidence type="ECO:0000256" key="2">
    <source>
        <dbReference type="SAM" id="SignalP"/>
    </source>
</evidence>
<dbReference type="Proteomes" id="UP000791440">
    <property type="component" value="Unassembled WGS sequence"/>
</dbReference>
<evidence type="ECO:0000313" key="4">
    <source>
        <dbReference type="EMBL" id="KAG6440834.1"/>
    </source>
</evidence>
<sequence length="197" mass="22126">MQLALVLLIAAVVVAEPPRYRQNYKFQRQEVAPDNGAAPYPAAGFRPAKEFNLPSRQEVSPPSTSYGIPDNSYGAPAETYLAPQNEYGLPEKAPEAEYGVPEKEDPKDDEEDLKVEGIKEKLQEEPKKDAEVVSAQGSYYVLLPGSQLQRVQFQTENDVRNMAYTARLEYKDEDRAPIYVYTAVPQYQPSAAYVQLF</sequence>
<keyword evidence="2" id="KW-0732">Signal</keyword>